<gene>
    <name evidence="3" type="ORF">DSL72_007321</name>
</gene>
<keyword evidence="2" id="KW-0342">GTP-binding</keyword>
<keyword evidence="1" id="KW-0547">Nucleotide-binding</keyword>
<reference evidence="3" key="1">
    <citation type="submission" date="2020-10" db="EMBL/GenBank/DDBJ databases">
        <title>Genome Sequence of Monilinia vaccinii-corymbosi Sheds Light on Mummy Berry Disease Infection of Blueberry and Mating Type.</title>
        <authorList>
            <person name="Yow A.G."/>
            <person name="Zhang Y."/>
            <person name="Bansal K."/>
            <person name="Eacker S.M."/>
            <person name="Sullivan S."/>
            <person name="Liachko I."/>
            <person name="Cubeta M.A."/>
            <person name="Rollins J.A."/>
            <person name="Ashrafi H."/>
        </authorList>
    </citation>
    <scope>NUCLEOTIDE SEQUENCE</scope>
    <source>
        <strain evidence="3">RL-1</strain>
    </source>
</reference>
<proteinExistence type="predicted"/>
<dbReference type="Gene3D" id="3.40.50.300">
    <property type="entry name" value="P-loop containing nucleotide triphosphate hydrolases"/>
    <property type="match status" value="1"/>
</dbReference>
<dbReference type="OrthoDB" id="3537870at2759"/>
<organism evidence="3 4">
    <name type="scientific">Monilinia vaccinii-corymbosi</name>
    <dbReference type="NCBI Taxonomy" id="61207"/>
    <lineage>
        <taxon>Eukaryota</taxon>
        <taxon>Fungi</taxon>
        <taxon>Dikarya</taxon>
        <taxon>Ascomycota</taxon>
        <taxon>Pezizomycotina</taxon>
        <taxon>Leotiomycetes</taxon>
        <taxon>Helotiales</taxon>
        <taxon>Sclerotiniaceae</taxon>
        <taxon>Monilinia</taxon>
    </lineage>
</organism>
<evidence type="ECO:0000256" key="2">
    <source>
        <dbReference type="ARBA" id="ARBA00023134"/>
    </source>
</evidence>
<dbReference type="Proteomes" id="UP000672032">
    <property type="component" value="Chromosome 6"/>
</dbReference>
<dbReference type="PROSITE" id="PS51421">
    <property type="entry name" value="RAS"/>
    <property type="match status" value="1"/>
</dbReference>
<name>A0A8A3PMY7_9HELO</name>
<evidence type="ECO:0000313" key="3">
    <source>
        <dbReference type="EMBL" id="QSZ36196.1"/>
    </source>
</evidence>
<dbReference type="InterPro" id="IPR001806">
    <property type="entry name" value="Small_GTPase"/>
</dbReference>
<dbReference type="InterPro" id="IPR020849">
    <property type="entry name" value="Small_GTPase_Ras-type"/>
</dbReference>
<dbReference type="GO" id="GO:0007165">
    <property type="term" value="P:signal transduction"/>
    <property type="evidence" value="ECO:0007669"/>
    <property type="project" value="InterPro"/>
</dbReference>
<evidence type="ECO:0000313" key="4">
    <source>
        <dbReference type="Proteomes" id="UP000672032"/>
    </source>
</evidence>
<dbReference type="SUPFAM" id="SSF52540">
    <property type="entry name" value="P-loop containing nucleoside triphosphate hydrolases"/>
    <property type="match status" value="1"/>
</dbReference>
<dbReference type="EMBL" id="CP063410">
    <property type="protein sequence ID" value="QSZ36196.1"/>
    <property type="molecule type" value="Genomic_DNA"/>
</dbReference>
<dbReference type="PANTHER" id="PTHR24070">
    <property type="entry name" value="RAS, DI-RAS, AND RHEB FAMILY MEMBERS OF SMALL GTPASE SUPERFAMILY"/>
    <property type="match status" value="1"/>
</dbReference>
<protein>
    <recommendedName>
        <fullName evidence="5">Ras family protein</fullName>
    </recommendedName>
</protein>
<accession>A0A8A3PMY7</accession>
<dbReference type="AlphaFoldDB" id="A0A8A3PMY7"/>
<evidence type="ECO:0008006" key="5">
    <source>
        <dbReference type="Google" id="ProtNLM"/>
    </source>
</evidence>
<sequence>MDQPPTYDATLEDSHRKVVTVDAEECVLEISEANYVQAGSMLEQYIRGSDGIILMYSICSAESFSVLESLWTTVKRVRVPEKRGFYVDIVGTMSDMWEKRSVKTGEGKALAERLDCGFSECSAKEGENCEGVIENLIRKIVVGREQERILRDARRKKEGDEIEEREKKEDGLVKRAWKRYMVWLSRRF</sequence>
<dbReference type="Pfam" id="PF00071">
    <property type="entry name" value="Ras"/>
    <property type="match status" value="1"/>
</dbReference>
<dbReference type="GO" id="GO:0005525">
    <property type="term" value="F:GTP binding"/>
    <property type="evidence" value="ECO:0007669"/>
    <property type="project" value="UniProtKB-KW"/>
</dbReference>
<dbReference type="GO" id="GO:0003924">
    <property type="term" value="F:GTPase activity"/>
    <property type="evidence" value="ECO:0007669"/>
    <property type="project" value="InterPro"/>
</dbReference>
<dbReference type="GO" id="GO:0016020">
    <property type="term" value="C:membrane"/>
    <property type="evidence" value="ECO:0007669"/>
    <property type="project" value="InterPro"/>
</dbReference>
<dbReference type="SMART" id="SM00175">
    <property type="entry name" value="RAB"/>
    <property type="match status" value="1"/>
</dbReference>
<dbReference type="PROSITE" id="PS51419">
    <property type="entry name" value="RAB"/>
    <property type="match status" value="1"/>
</dbReference>
<keyword evidence="4" id="KW-1185">Reference proteome</keyword>
<dbReference type="InterPro" id="IPR027417">
    <property type="entry name" value="P-loop_NTPase"/>
</dbReference>
<evidence type="ECO:0000256" key="1">
    <source>
        <dbReference type="ARBA" id="ARBA00022741"/>
    </source>
</evidence>
<dbReference type="SMART" id="SM00173">
    <property type="entry name" value="RAS"/>
    <property type="match status" value="1"/>
</dbReference>